<dbReference type="Gene3D" id="1.10.510.10">
    <property type="entry name" value="Transferase(Phosphotransferase) domain 1"/>
    <property type="match status" value="1"/>
</dbReference>
<dbReference type="PRINTS" id="PR00103">
    <property type="entry name" value="CAMPKINASE"/>
</dbReference>
<keyword evidence="2" id="KW-0963">Cytoplasm</keyword>
<evidence type="ECO:0000256" key="7">
    <source>
        <dbReference type="ARBA" id="ARBA00022777"/>
    </source>
</evidence>
<proteinExistence type="predicted"/>
<feature type="domain" description="Cyclic nucleotide-binding" evidence="12">
    <location>
        <begin position="54"/>
        <end position="169"/>
    </location>
</feature>
<evidence type="ECO:0000256" key="3">
    <source>
        <dbReference type="ARBA" id="ARBA00022527"/>
    </source>
</evidence>
<evidence type="ECO:0000256" key="9">
    <source>
        <dbReference type="ARBA" id="ARBA00022842"/>
    </source>
</evidence>
<dbReference type="InterPro" id="IPR000719">
    <property type="entry name" value="Prot_kinase_dom"/>
</dbReference>
<evidence type="ECO:0000256" key="5">
    <source>
        <dbReference type="ARBA" id="ARBA00022723"/>
    </source>
</evidence>
<dbReference type="PROSITE" id="PS00109">
    <property type="entry name" value="PROTEIN_KINASE_TYR"/>
    <property type="match status" value="1"/>
</dbReference>
<dbReference type="Gene3D" id="2.60.120.10">
    <property type="entry name" value="Jelly Rolls"/>
    <property type="match status" value="3"/>
</dbReference>
<dbReference type="SUPFAM" id="SSF56112">
    <property type="entry name" value="Protein kinase-like (PK-like)"/>
    <property type="match status" value="1"/>
</dbReference>
<evidence type="ECO:0000259" key="12">
    <source>
        <dbReference type="PROSITE" id="PS50042"/>
    </source>
</evidence>
<comment type="caution">
    <text evidence="13">The sequence shown here is derived from an EMBL/GenBank/DDBJ whole genome shotgun (WGS) entry which is preliminary data.</text>
</comment>
<dbReference type="Pfam" id="PF00027">
    <property type="entry name" value="cNMP_binding"/>
    <property type="match status" value="3"/>
</dbReference>
<keyword evidence="14" id="KW-1185">Reference proteome</keyword>
<dbReference type="SUPFAM" id="SSF51206">
    <property type="entry name" value="cAMP-binding domain-like"/>
    <property type="match status" value="3"/>
</dbReference>
<sequence>MGKCLPKPSKTPDATSAPAQEELKIEIKSAQEVSNPLNVVLREFLTTTLSDHSLFRGLRSTDLDLILNRLRFLVVPPNENIINQGETGNFFYILNGGEAEIYVSGDKVGEYSRGSCFGEIALLTNSRRKATIKCKTKCSLWAIDRITFKTALRSIHSTSQDSIQKLLFQAPFFAFLPESCKNQILQSAIVNDYVDQEKIVEEGQEAWFIYIIKSGIVKITVDGVDKGTLSEGQVFGEGALLTDDNKRAATVSSVGTTQIISVDQKVVKEIVGENYKEIFMKNIIINCLTCEESFKFFDIDIIKKLADIFSTVVLKKDEVAIKYVEDVKNVIYIVCYGKIESDENSYATYQLIGLGNSLAKKIGRFPYVATCNTSFAQVEISKIEEKLGFSIKYFKQELKNLYFIKGTYIFSTLGLQAIELICKNMKEVRFGRNHVIYNEEDSDDNIYIIKEGAVAIFHDKTLLFRLDKQSTFGESCLTLVSRQVSAKTLTKCVCYELHKDKFIKHYENAVVDKIKRKAYYEMPFTIGGMRFSEKISSSYNRDYLYSWFEERDTMYLVEIIFKGAVKNKDKFTEIVDEKCILVQLDNPHIPKLLRTFSDLNCVYFVYEYFPFEFLGKYKNNKFKEDEAKFIIMSLCAIIEYLSTKNILHRDISRNNIFIDARGCVWLFGFNFAKKVENRSYTMLDTTPEYRAKEVILGRGYSRASEFWSLGVILYELLTGELPFEIKYHDNPDEIAEKIIKKPLNIPNYIEMSTRNIIEGLLQELPAKRFQLDEIKESNWGKTYDLKDIYNNLIEGPFKPSLKPVNNRMFASREASRRRSSILGGRHNEEVEQIEWDEYF</sequence>
<dbReference type="InterPro" id="IPR008266">
    <property type="entry name" value="Tyr_kinase_AS"/>
</dbReference>
<protein>
    <recommendedName>
        <fullName evidence="10">cGMP-dependent protein kinase</fullName>
    </recommendedName>
</protein>
<dbReference type="PROSITE" id="PS00889">
    <property type="entry name" value="CNMP_BINDING_2"/>
    <property type="match status" value="1"/>
</dbReference>
<evidence type="ECO:0000256" key="1">
    <source>
        <dbReference type="ARBA" id="ARBA00001946"/>
    </source>
</evidence>
<dbReference type="InterPro" id="IPR000595">
    <property type="entry name" value="cNMP-bd_dom"/>
</dbReference>
<dbReference type="PANTHER" id="PTHR24353">
    <property type="entry name" value="CYCLIC NUCLEOTIDE-DEPENDENT PROTEIN KINASE"/>
    <property type="match status" value="1"/>
</dbReference>
<dbReference type="Gene3D" id="3.30.200.20">
    <property type="entry name" value="Phosphorylase Kinase, domain 1"/>
    <property type="match status" value="1"/>
</dbReference>
<dbReference type="PANTHER" id="PTHR24353:SF37">
    <property type="entry name" value="CAMP-DEPENDENT PROTEIN KINASE CATALYTIC SUBUNIT PRKX"/>
    <property type="match status" value="1"/>
</dbReference>
<dbReference type="PROSITE" id="PS50011">
    <property type="entry name" value="PROTEIN_KINASE_DOM"/>
    <property type="match status" value="1"/>
</dbReference>
<dbReference type="OrthoDB" id="417078at2759"/>
<gene>
    <name evidence="13" type="ORF">SteCoe_13043</name>
</gene>
<keyword evidence="5" id="KW-0479">Metal-binding</keyword>
<evidence type="ECO:0000313" key="14">
    <source>
        <dbReference type="Proteomes" id="UP000187209"/>
    </source>
</evidence>
<feature type="domain" description="Cyclic nucleotide-binding" evidence="12">
    <location>
        <begin position="409"/>
        <end position="502"/>
    </location>
</feature>
<evidence type="ECO:0000313" key="13">
    <source>
        <dbReference type="EMBL" id="OMJ85627.1"/>
    </source>
</evidence>
<feature type="domain" description="Protein kinase" evidence="11">
    <location>
        <begin position="520"/>
        <end position="780"/>
    </location>
</feature>
<evidence type="ECO:0000256" key="6">
    <source>
        <dbReference type="ARBA" id="ARBA00022741"/>
    </source>
</evidence>
<name>A0A1R2C9E9_9CILI</name>
<keyword evidence="7" id="KW-0418">Kinase</keyword>
<evidence type="ECO:0000259" key="11">
    <source>
        <dbReference type="PROSITE" id="PS50011"/>
    </source>
</evidence>
<organism evidence="13 14">
    <name type="scientific">Stentor coeruleus</name>
    <dbReference type="NCBI Taxonomy" id="5963"/>
    <lineage>
        <taxon>Eukaryota</taxon>
        <taxon>Sar</taxon>
        <taxon>Alveolata</taxon>
        <taxon>Ciliophora</taxon>
        <taxon>Postciliodesmatophora</taxon>
        <taxon>Heterotrichea</taxon>
        <taxon>Heterotrichida</taxon>
        <taxon>Stentoridae</taxon>
        <taxon>Stentor</taxon>
    </lineage>
</organism>
<dbReference type="EMBL" id="MPUH01000231">
    <property type="protein sequence ID" value="OMJ85627.1"/>
    <property type="molecule type" value="Genomic_DNA"/>
</dbReference>
<dbReference type="CDD" id="cd00038">
    <property type="entry name" value="CAP_ED"/>
    <property type="match status" value="3"/>
</dbReference>
<dbReference type="SMART" id="SM00100">
    <property type="entry name" value="cNMP"/>
    <property type="match status" value="3"/>
</dbReference>
<dbReference type="InterPro" id="IPR018488">
    <property type="entry name" value="cNMP-bd_CS"/>
</dbReference>
<evidence type="ECO:0000256" key="2">
    <source>
        <dbReference type="ARBA" id="ARBA00022490"/>
    </source>
</evidence>
<evidence type="ECO:0000256" key="8">
    <source>
        <dbReference type="ARBA" id="ARBA00022840"/>
    </source>
</evidence>
<dbReference type="Pfam" id="PF00069">
    <property type="entry name" value="Pkinase"/>
    <property type="match status" value="1"/>
</dbReference>
<dbReference type="GO" id="GO:0005952">
    <property type="term" value="C:cAMP-dependent protein kinase complex"/>
    <property type="evidence" value="ECO:0007669"/>
    <property type="project" value="TreeGrafter"/>
</dbReference>
<dbReference type="PROSITE" id="PS50042">
    <property type="entry name" value="CNMP_BINDING_3"/>
    <property type="match status" value="3"/>
</dbReference>
<dbReference type="GO" id="GO:0046872">
    <property type="term" value="F:metal ion binding"/>
    <property type="evidence" value="ECO:0007669"/>
    <property type="project" value="UniProtKB-KW"/>
</dbReference>
<dbReference type="AlphaFoldDB" id="A0A1R2C9E9"/>
<dbReference type="GO" id="GO:0005524">
    <property type="term" value="F:ATP binding"/>
    <property type="evidence" value="ECO:0007669"/>
    <property type="project" value="UniProtKB-KW"/>
</dbReference>
<dbReference type="InterPro" id="IPR018490">
    <property type="entry name" value="cNMP-bd_dom_sf"/>
</dbReference>
<feature type="domain" description="Cyclic nucleotide-binding" evidence="12">
    <location>
        <begin position="172"/>
        <end position="274"/>
    </location>
</feature>
<dbReference type="PROSITE" id="PS00888">
    <property type="entry name" value="CNMP_BINDING_1"/>
    <property type="match status" value="2"/>
</dbReference>
<dbReference type="Proteomes" id="UP000187209">
    <property type="component" value="Unassembled WGS sequence"/>
</dbReference>
<comment type="cofactor">
    <cofactor evidence="1">
        <name>Mg(2+)</name>
        <dbReference type="ChEBI" id="CHEBI:18420"/>
    </cofactor>
</comment>
<keyword evidence="3" id="KW-0723">Serine/threonine-protein kinase</keyword>
<evidence type="ECO:0000256" key="10">
    <source>
        <dbReference type="ARBA" id="ARBA00024113"/>
    </source>
</evidence>
<keyword evidence="8" id="KW-0067">ATP-binding</keyword>
<keyword evidence="9" id="KW-0460">Magnesium</keyword>
<dbReference type="InterPro" id="IPR011009">
    <property type="entry name" value="Kinase-like_dom_sf"/>
</dbReference>
<dbReference type="GO" id="GO:0004691">
    <property type="term" value="F:cAMP-dependent protein kinase activity"/>
    <property type="evidence" value="ECO:0007669"/>
    <property type="project" value="TreeGrafter"/>
</dbReference>
<keyword evidence="4" id="KW-0808">Transferase</keyword>
<evidence type="ECO:0000256" key="4">
    <source>
        <dbReference type="ARBA" id="ARBA00022679"/>
    </source>
</evidence>
<keyword evidence="6" id="KW-0547">Nucleotide-binding</keyword>
<accession>A0A1R2C9E9</accession>
<dbReference type="InterPro" id="IPR014710">
    <property type="entry name" value="RmlC-like_jellyroll"/>
</dbReference>
<reference evidence="13 14" key="1">
    <citation type="submission" date="2016-11" db="EMBL/GenBank/DDBJ databases">
        <title>The macronuclear genome of Stentor coeruleus: a giant cell with tiny introns.</title>
        <authorList>
            <person name="Slabodnick M."/>
            <person name="Ruby J.G."/>
            <person name="Reiff S.B."/>
            <person name="Swart E.C."/>
            <person name="Gosai S."/>
            <person name="Prabakaran S."/>
            <person name="Witkowska E."/>
            <person name="Larue G.E."/>
            <person name="Fisher S."/>
            <person name="Freeman R.M."/>
            <person name="Gunawardena J."/>
            <person name="Chu W."/>
            <person name="Stover N.A."/>
            <person name="Gregory B.D."/>
            <person name="Nowacki M."/>
            <person name="Derisi J."/>
            <person name="Roy S.W."/>
            <person name="Marshall W.F."/>
            <person name="Sood P."/>
        </authorList>
    </citation>
    <scope>NUCLEOTIDE SEQUENCE [LARGE SCALE GENOMIC DNA]</scope>
    <source>
        <strain evidence="13">WM001</strain>
    </source>
</reference>